<organism evidence="1">
    <name type="scientific">marine sediment metagenome</name>
    <dbReference type="NCBI Taxonomy" id="412755"/>
    <lineage>
        <taxon>unclassified sequences</taxon>
        <taxon>metagenomes</taxon>
        <taxon>ecological metagenomes</taxon>
    </lineage>
</organism>
<name>X1PTT5_9ZZZZ</name>
<dbReference type="EMBL" id="BARV01027900">
    <property type="protein sequence ID" value="GAI42490.1"/>
    <property type="molecule type" value="Genomic_DNA"/>
</dbReference>
<gene>
    <name evidence="1" type="ORF">S06H3_44793</name>
</gene>
<protein>
    <submittedName>
        <fullName evidence="1">Uncharacterized protein</fullName>
    </submittedName>
</protein>
<reference evidence="1" key="1">
    <citation type="journal article" date="2014" name="Front. Microbiol.">
        <title>High frequency of phylogenetically diverse reductive dehalogenase-homologous genes in deep subseafloor sedimentary metagenomes.</title>
        <authorList>
            <person name="Kawai M."/>
            <person name="Futagami T."/>
            <person name="Toyoda A."/>
            <person name="Takaki Y."/>
            <person name="Nishi S."/>
            <person name="Hori S."/>
            <person name="Arai W."/>
            <person name="Tsubouchi T."/>
            <person name="Morono Y."/>
            <person name="Uchiyama I."/>
            <person name="Ito T."/>
            <person name="Fujiyama A."/>
            <person name="Inagaki F."/>
            <person name="Takami H."/>
        </authorList>
    </citation>
    <scope>NUCLEOTIDE SEQUENCE</scope>
    <source>
        <strain evidence="1">Expedition CK06-06</strain>
    </source>
</reference>
<accession>X1PTT5</accession>
<comment type="caution">
    <text evidence="1">The sequence shown here is derived from an EMBL/GenBank/DDBJ whole genome shotgun (WGS) entry which is preliminary data.</text>
</comment>
<dbReference type="AlphaFoldDB" id="X1PTT5"/>
<feature type="non-terminal residue" evidence="1">
    <location>
        <position position="1"/>
    </location>
</feature>
<sequence length="212" mass="22204">QTGWLRLDGHANSVSINTGTNPHQLQGYAWNGEALIGGDRHGLGWVNFDGAIVEPIPRVIICPTDGLLLPEFGVGNLIAWYSEVEYGQPDCTTVPANPNYTDESTNANMAWDKGAPAYVISSIAGGGSGGVDITAGNLPVGLITSTTTVTATYSTSGGDISDDVQVTVRCVPDCSCADSKFIGDTCTDPNCSTECQGNRIKPKAGDWHEVTP</sequence>
<evidence type="ECO:0000313" key="1">
    <source>
        <dbReference type="EMBL" id="GAI42490.1"/>
    </source>
</evidence>
<proteinExistence type="predicted"/>